<dbReference type="InterPro" id="IPR050272">
    <property type="entry name" value="Isochorismatase-like_hydrls"/>
</dbReference>
<dbReference type="PANTHER" id="PTHR43540:SF1">
    <property type="entry name" value="ISOCHORISMATASE HYDROLASE"/>
    <property type="match status" value="1"/>
</dbReference>
<evidence type="ECO:0000313" key="4">
    <source>
        <dbReference type="Proteomes" id="UP000562492"/>
    </source>
</evidence>
<keyword evidence="1" id="KW-0378">Hydrolase</keyword>
<comment type="caution">
    <text evidence="3">The sequence shown here is derived from an EMBL/GenBank/DDBJ whole genome shotgun (WGS) entry which is preliminary data.</text>
</comment>
<dbReference type="EMBL" id="JACHKZ010000043">
    <property type="protein sequence ID" value="MBB6579912.1"/>
    <property type="molecule type" value="Genomic_DNA"/>
</dbReference>
<proteinExistence type="predicted"/>
<dbReference type="SUPFAM" id="SSF52499">
    <property type="entry name" value="Isochorismatase-like hydrolases"/>
    <property type="match status" value="1"/>
</dbReference>
<evidence type="ECO:0000259" key="2">
    <source>
        <dbReference type="Pfam" id="PF00857"/>
    </source>
</evidence>
<organism evidence="3 4">
    <name type="scientific">Comamonas odontotermitis</name>
    <dbReference type="NCBI Taxonomy" id="379895"/>
    <lineage>
        <taxon>Bacteria</taxon>
        <taxon>Pseudomonadati</taxon>
        <taxon>Pseudomonadota</taxon>
        <taxon>Betaproteobacteria</taxon>
        <taxon>Burkholderiales</taxon>
        <taxon>Comamonadaceae</taxon>
        <taxon>Comamonas</taxon>
    </lineage>
</organism>
<protein>
    <submittedName>
        <fullName evidence="3">Nicotinamidase-related amidase</fullName>
    </submittedName>
</protein>
<feature type="domain" description="Isochorismatase-like" evidence="2">
    <location>
        <begin position="4"/>
        <end position="139"/>
    </location>
</feature>
<dbReference type="Gene3D" id="3.40.50.850">
    <property type="entry name" value="Isochorismatase-like"/>
    <property type="match status" value="1"/>
</dbReference>
<keyword evidence="4" id="KW-1185">Reference proteome</keyword>
<dbReference type="CDD" id="cd01014">
    <property type="entry name" value="nicotinamidase_related"/>
    <property type="match status" value="1"/>
</dbReference>
<evidence type="ECO:0000313" key="3">
    <source>
        <dbReference type="EMBL" id="MBB6579912.1"/>
    </source>
</evidence>
<evidence type="ECO:0000256" key="1">
    <source>
        <dbReference type="ARBA" id="ARBA00022801"/>
    </source>
</evidence>
<dbReference type="PANTHER" id="PTHR43540">
    <property type="entry name" value="PEROXYUREIDOACRYLATE/UREIDOACRYLATE AMIDOHYDROLASE-RELATED"/>
    <property type="match status" value="1"/>
</dbReference>
<sequence length="182" mass="19296">MSRTAVLVIDVQQGLCEGPGAAWDCAGLIARINRVTVAARVAGIPVIWVQHAEPGLEPGTPGWQLAQGLQVEGADLRSNKTTGDAFWKTDLLPTLQGLGVQELVICGMHTEYCVDVTTRAALRHGYPVVLVEDAHTTCGNAAVTPQQVIAHHNITLSTTSSFGPRARLQTAQQWADGVASNP</sequence>
<gene>
    <name evidence="3" type="ORF">HNP33_004036</name>
</gene>
<name>A0ABR6RL45_9BURK</name>
<dbReference type="InterPro" id="IPR000868">
    <property type="entry name" value="Isochorismatase-like_dom"/>
</dbReference>
<dbReference type="RefSeq" id="WP_184711575.1">
    <property type="nucleotide sequence ID" value="NZ_JACHKZ010000043.1"/>
</dbReference>
<dbReference type="Pfam" id="PF00857">
    <property type="entry name" value="Isochorismatase"/>
    <property type="match status" value="1"/>
</dbReference>
<reference evidence="3 4" key="1">
    <citation type="submission" date="2020-08" db="EMBL/GenBank/DDBJ databases">
        <title>Functional genomics of gut bacteria from endangered species of beetles.</title>
        <authorList>
            <person name="Carlos-Shanley C."/>
        </authorList>
    </citation>
    <scope>NUCLEOTIDE SEQUENCE [LARGE SCALE GENOMIC DNA]</scope>
    <source>
        <strain evidence="3 4">S00124</strain>
    </source>
</reference>
<accession>A0ABR6RL45</accession>
<dbReference type="InterPro" id="IPR036380">
    <property type="entry name" value="Isochorismatase-like_sf"/>
</dbReference>
<dbReference type="Proteomes" id="UP000562492">
    <property type="component" value="Unassembled WGS sequence"/>
</dbReference>